<name>A0ABT4I404_9ACTO</name>
<comment type="caution">
    <text evidence="4">The sequence shown here is derived from an EMBL/GenBank/DDBJ whole genome shotgun (WGS) entry which is preliminary data.</text>
</comment>
<feature type="domain" description="Mop" evidence="3">
    <location>
        <begin position="2"/>
        <end position="68"/>
    </location>
</feature>
<protein>
    <submittedName>
        <fullName evidence="4">TOBE domain-containing protein</fullName>
    </submittedName>
</protein>
<evidence type="ECO:0000256" key="2">
    <source>
        <dbReference type="PROSITE-ProRule" id="PRU01213"/>
    </source>
</evidence>
<keyword evidence="5" id="KW-1185">Reference proteome</keyword>
<dbReference type="RefSeq" id="WP_043562120.1">
    <property type="nucleotide sequence ID" value="NZ_CAJPNG010000023.1"/>
</dbReference>
<keyword evidence="1 2" id="KW-0500">Molybdenum</keyword>
<dbReference type="Gene3D" id="2.40.50.100">
    <property type="match status" value="1"/>
</dbReference>
<organism evidence="4 5">
    <name type="scientific">Actinomyces israelii</name>
    <dbReference type="NCBI Taxonomy" id="1659"/>
    <lineage>
        <taxon>Bacteria</taxon>
        <taxon>Bacillati</taxon>
        <taxon>Actinomycetota</taxon>
        <taxon>Actinomycetes</taxon>
        <taxon>Actinomycetales</taxon>
        <taxon>Actinomycetaceae</taxon>
        <taxon>Actinomyces</taxon>
    </lineage>
</organism>
<evidence type="ECO:0000313" key="5">
    <source>
        <dbReference type="Proteomes" id="UP001072034"/>
    </source>
</evidence>
<evidence type="ECO:0000259" key="3">
    <source>
        <dbReference type="PROSITE" id="PS51866"/>
    </source>
</evidence>
<evidence type="ECO:0000256" key="1">
    <source>
        <dbReference type="ARBA" id="ARBA00022505"/>
    </source>
</evidence>
<proteinExistence type="predicted"/>
<dbReference type="InterPro" id="IPR008995">
    <property type="entry name" value="Mo/tungstate-bd_C_term_dom"/>
</dbReference>
<dbReference type="PROSITE" id="PS51866">
    <property type="entry name" value="MOP"/>
    <property type="match status" value="1"/>
</dbReference>
<reference evidence="4" key="1">
    <citation type="submission" date="2022-10" db="EMBL/GenBank/DDBJ databases">
        <title>Genome sequence of Actinomyces israelii ATCC 10048.</title>
        <authorList>
            <person name="Watt R.M."/>
            <person name="Tong W.M."/>
        </authorList>
    </citation>
    <scope>NUCLEOTIDE SEQUENCE</scope>
    <source>
        <strain evidence="4">ATCC 10048</strain>
    </source>
</reference>
<dbReference type="Proteomes" id="UP001072034">
    <property type="component" value="Unassembled WGS sequence"/>
</dbReference>
<dbReference type="SUPFAM" id="SSF50331">
    <property type="entry name" value="MOP-like"/>
    <property type="match status" value="1"/>
</dbReference>
<dbReference type="Pfam" id="PF03459">
    <property type="entry name" value="TOBE"/>
    <property type="match status" value="1"/>
</dbReference>
<accession>A0ABT4I404</accession>
<evidence type="ECO:0000313" key="4">
    <source>
        <dbReference type="EMBL" id="MCZ0856462.1"/>
    </source>
</evidence>
<dbReference type="NCBIfam" id="TIGR00638">
    <property type="entry name" value="Mop"/>
    <property type="match status" value="1"/>
</dbReference>
<dbReference type="EMBL" id="JAPTMY010000001">
    <property type="protein sequence ID" value="MCZ0856462.1"/>
    <property type="molecule type" value="Genomic_DNA"/>
</dbReference>
<dbReference type="InterPro" id="IPR005116">
    <property type="entry name" value="Transp-assoc_OB_typ1"/>
</dbReference>
<sequence>MRLSARNQLPGTVIAIEKGAVNGIVTIEVAPGVVITSSITNAAIEELGLTEGAKAVAVIKASSVMVGVED</sequence>
<dbReference type="InterPro" id="IPR004606">
    <property type="entry name" value="Mop_domain"/>
</dbReference>
<gene>
    <name evidence="4" type="ORF">OHJ16_00130</name>
</gene>